<dbReference type="Gene3D" id="3.90.960.10">
    <property type="entry name" value="YbaK/aminoacyl-tRNA synthetase-associated domain"/>
    <property type="match status" value="1"/>
</dbReference>
<dbReference type="PANTHER" id="PTHR31423:SF3">
    <property type="entry name" value="PROLYL-TRNA SYNTHETASE ASSOCIATED DOMAIN-CONTAINING PROTEIN 1-RELATED"/>
    <property type="match status" value="1"/>
</dbReference>
<dbReference type="SUPFAM" id="SSF55826">
    <property type="entry name" value="YbaK/ProRS associated domain"/>
    <property type="match status" value="1"/>
</dbReference>
<name>A0AAE3HFF8_9FIRM</name>
<dbReference type="RefSeq" id="WP_257529996.1">
    <property type="nucleotide sequence ID" value="NZ_JANKAS010000004.1"/>
</dbReference>
<sequence>MDQKEQSVYEVLDELGIVYQRHEHPPVYTVEEAEKYWADIEGVHCKNLFLRNQKGKRHFLVVLTDSKKVDFSRLSSYVGGEKLSFASDKRLTKYLGLETGAVSPFGLINDEQDAVEVLIDKDLKEADKINFHPNVNTATVTISGQDFGKFLDWTENSVSYIDI</sequence>
<keyword evidence="4" id="KW-1185">Reference proteome</keyword>
<dbReference type="AlphaFoldDB" id="A0AAE3HFF8"/>
<organism evidence="3 4">
    <name type="scientific">Irregularibacter muris</name>
    <dbReference type="NCBI Taxonomy" id="1796619"/>
    <lineage>
        <taxon>Bacteria</taxon>
        <taxon>Bacillati</taxon>
        <taxon>Bacillota</taxon>
        <taxon>Clostridia</taxon>
        <taxon>Eubacteriales</taxon>
        <taxon>Eubacteriaceae</taxon>
        <taxon>Irregularibacter</taxon>
    </lineage>
</organism>
<dbReference type="CDD" id="cd04335">
    <property type="entry name" value="PrdX_deacylase"/>
    <property type="match status" value="1"/>
</dbReference>
<dbReference type="Proteomes" id="UP001205748">
    <property type="component" value="Unassembled WGS sequence"/>
</dbReference>
<dbReference type="FunFam" id="3.90.960.10:FF:000005">
    <property type="entry name" value="Putative prolyl-tRNA synthetase"/>
    <property type="match status" value="1"/>
</dbReference>
<gene>
    <name evidence="3" type="ORF">NSA47_05895</name>
</gene>
<dbReference type="GO" id="GO:0002161">
    <property type="term" value="F:aminoacyl-tRNA deacylase activity"/>
    <property type="evidence" value="ECO:0007669"/>
    <property type="project" value="InterPro"/>
</dbReference>
<dbReference type="InterPro" id="IPR036754">
    <property type="entry name" value="YbaK/aa-tRNA-synt-asso_dom_sf"/>
</dbReference>
<evidence type="ECO:0000259" key="2">
    <source>
        <dbReference type="Pfam" id="PF04073"/>
    </source>
</evidence>
<accession>A0AAE3HFF8</accession>
<dbReference type="EMBL" id="JANKAS010000004">
    <property type="protein sequence ID" value="MCR1898522.1"/>
    <property type="molecule type" value="Genomic_DNA"/>
</dbReference>
<evidence type="ECO:0000313" key="4">
    <source>
        <dbReference type="Proteomes" id="UP001205748"/>
    </source>
</evidence>
<dbReference type="Pfam" id="PF04073">
    <property type="entry name" value="tRNA_edit"/>
    <property type="match status" value="1"/>
</dbReference>
<protein>
    <submittedName>
        <fullName evidence="3">Prolyl-tRNA synthetase associated domain-containing protein</fullName>
    </submittedName>
</protein>
<evidence type="ECO:0000256" key="1">
    <source>
        <dbReference type="ARBA" id="ARBA00010201"/>
    </source>
</evidence>
<feature type="domain" description="YbaK/aminoacyl-tRNA synthetase-associated" evidence="2">
    <location>
        <begin position="24"/>
        <end position="149"/>
    </location>
</feature>
<dbReference type="InterPro" id="IPR040285">
    <property type="entry name" value="ProX/PRXD1"/>
</dbReference>
<proteinExistence type="inferred from homology"/>
<comment type="caution">
    <text evidence="3">The sequence shown here is derived from an EMBL/GenBank/DDBJ whole genome shotgun (WGS) entry which is preliminary data.</text>
</comment>
<evidence type="ECO:0000313" key="3">
    <source>
        <dbReference type="EMBL" id="MCR1898522.1"/>
    </source>
</evidence>
<dbReference type="PANTHER" id="PTHR31423">
    <property type="entry name" value="YBAK DOMAIN-CONTAINING PROTEIN"/>
    <property type="match status" value="1"/>
</dbReference>
<dbReference type="InterPro" id="IPR007214">
    <property type="entry name" value="YbaK/aa-tRNA-synth-assoc-dom"/>
</dbReference>
<reference evidence="3" key="1">
    <citation type="submission" date="2022-07" db="EMBL/GenBank/DDBJ databases">
        <title>Enhanced cultured diversity of the mouse gut microbiota enables custom-made synthetic communities.</title>
        <authorList>
            <person name="Afrizal A."/>
        </authorList>
    </citation>
    <scope>NUCLEOTIDE SEQUENCE</scope>
    <source>
        <strain evidence="3">DSM 28593</strain>
    </source>
</reference>
<comment type="similarity">
    <text evidence="1">Belongs to the PRORSD1 family.</text>
</comment>